<name>A0A943UV18_9ACTN</name>
<dbReference type="SUPFAM" id="SSF89550">
    <property type="entry name" value="PHP domain-like"/>
    <property type="match status" value="1"/>
</dbReference>
<accession>A0A943UV18</accession>
<dbReference type="GO" id="GO:0000105">
    <property type="term" value="P:L-histidine biosynthetic process"/>
    <property type="evidence" value="ECO:0007669"/>
    <property type="project" value="UniProtKB-UniRule"/>
</dbReference>
<dbReference type="EC" id="3.1.3.15" evidence="3 8"/>
<evidence type="ECO:0000256" key="5">
    <source>
        <dbReference type="ARBA" id="ARBA00022801"/>
    </source>
</evidence>
<proteinExistence type="inferred from homology"/>
<keyword evidence="4 8" id="KW-0028">Amino-acid biosynthesis</keyword>
<evidence type="ECO:0000256" key="7">
    <source>
        <dbReference type="ARBA" id="ARBA00049158"/>
    </source>
</evidence>
<organism evidence="10 11">
    <name type="scientific">Slackia piriformis</name>
    <dbReference type="NCBI Taxonomy" id="626934"/>
    <lineage>
        <taxon>Bacteria</taxon>
        <taxon>Bacillati</taxon>
        <taxon>Actinomycetota</taxon>
        <taxon>Coriobacteriia</taxon>
        <taxon>Eggerthellales</taxon>
        <taxon>Eggerthellaceae</taxon>
        <taxon>Slackia</taxon>
    </lineage>
</organism>
<dbReference type="EMBL" id="JAGZSV010000185">
    <property type="protein sequence ID" value="MBS6941426.1"/>
    <property type="molecule type" value="Genomic_DNA"/>
</dbReference>
<dbReference type="Proteomes" id="UP000727506">
    <property type="component" value="Unassembled WGS sequence"/>
</dbReference>
<evidence type="ECO:0000313" key="10">
    <source>
        <dbReference type="EMBL" id="MBS6941426.1"/>
    </source>
</evidence>
<reference evidence="10" key="1">
    <citation type="submission" date="2021-02" db="EMBL/GenBank/DDBJ databases">
        <title>Infant gut strain persistence is associated with maternal origin, phylogeny, and functional potential including surface adhesion and iron acquisition.</title>
        <authorList>
            <person name="Lou Y.C."/>
        </authorList>
    </citation>
    <scope>NUCLEOTIDE SEQUENCE</scope>
    <source>
        <strain evidence="10">L2_039_000G1_dasL2_039_000G1_concoct_11</strain>
    </source>
</reference>
<dbReference type="NCBIfam" id="TIGR01856">
    <property type="entry name" value="hisJ_fam"/>
    <property type="match status" value="1"/>
</dbReference>
<comment type="pathway">
    <text evidence="1 8">Amino-acid biosynthesis; L-histidine biosynthesis; L-histidine from 5-phospho-alpha-D-ribose 1-diphosphate: step 8/9.</text>
</comment>
<protein>
    <recommendedName>
        <fullName evidence="3 8">Histidinol-phosphatase</fullName>
        <shortName evidence="8">HolPase</shortName>
        <ecNumber evidence="3 8">3.1.3.15</ecNumber>
    </recommendedName>
</protein>
<keyword evidence="6 8" id="KW-0368">Histidine biosynthesis</keyword>
<evidence type="ECO:0000256" key="3">
    <source>
        <dbReference type="ARBA" id="ARBA00013085"/>
    </source>
</evidence>
<dbReference type="GO" id="GO:0004401">
    <property type="term" value="F:histidinol-phosphatase activity"/>
    <property type="evidence" value="ECO:0007669"/>
    <property type="project" value="UniProtKB-UniRule"/>
</dbReference>
<dbReference type="CDD" id="cd12110">
    <property type="entry name" value="PHP_HisPPase_Hisj_like"/>
    <property type="match status" value="1"/>
</dbReference>
<dbReference type="GO" id="GO:0005737">
    <property type="term" value="C:cytoplasm"/>
    <property type="evidence" value="ECO:0007669"/>
    <property type="project" value="TreeGrafter"/>
</dbReference>
<evidence type="ECO:0000256" key="8">
    <source>
        <dbReference type="RuleBase" id="RU366003"/>
    </source>
</evidence>
<dbReference type="AlphaFoldDB" id="A0A943UV18"/>
<evidence type="ECO:0000256" key="1">
    <source>
        <dbReference type="ARBA" id="ARBA00004970"/>
    </source>
</evidence>
<comment type="caution">
    <text evidence="10">The sequence shown here is derived from an EMBL/GenBank/DDBJ whole genome shotgun (WGS) entry which is preliminary data.</text>
</comment>
<dbReference type="InterPro" id="IPR010140">
    <property type="entry name" value="Histidinol_P_phosphatase_HisJ"/>
</dbReference>
<feature type="domain" description="PHP" evidence="9">
    <location>
        <begin position="7"/>
        <end position="198"/>
    </location>
</feature>
<evidence type="ECO:0000256" key="6">
    <source>
        <dbReference type="ARBA" id="ARBA00023102"/>
    </source>
</evidence>
<evidence type="ECO:0000256" key="4">
    <source>
        <dbReference type="ARBA" id="ARBA00022605"/>
    </source>
</evidence>
<dbReference type="PANTHER" id="PTHR21039">
    <property type="entry name" value="HISTIDINOL PHOSPHATASE-RELATED"/>
    <property type="match status" value="1"/>
</dbReference>
<comment type="similarity">
    <text evidence="2 8">Belongs to the PHP hydrolase family. HisK subfamily.</text>
</comment>
<dbReference type="Pfam" id="PF02811">
    <property type="entry name" value="PHP"/>
    <property type="match status" value="1"/>
</dbReference>
<sequence length="269" mass="29381">MTALITMHTHSAFCGHAKDPLSAMVDAAEREGVRAMAATEHYPIPDDLDPTGHSSMPAADLEAYCAAVIEQRAAHPGMELLLGCELDWLGADETRDLAAEDFDCFDIVLGSVHFIDGWLVNSRKNAHRWAEADVDAVWRRYIELWCDAAASDAPFTAMAHPDVVKKFGYRPSFDMGPYYDRMVEAAVAGGRMIEVNTSGAASPCDEMYPSAALLARFARAGVPCTVGTDAHEAAHIARGVAEAYRYMYAAGYRKLAVPGYGRALRFWDL</sequence>
<comment type="catalytic activity">
    <reaction evidence="7 8">
        <text>L-histidinol phosphate + H2O = L-histidinol + phosphate</text>
        <dbReference type="Rhea" id="RHEA:14465"/>
        <dbReference type="ChEBI" id="CHEBI:15377"/>
        <dbReference type="ChEBI" id="CHEBI:43474"/>
        <dbReference type="ChEBI" id="CHEBI:57699"/>
        <dbReference type="ChEBI" id="CHEBI:57980"/>
        <dbReference type="EC" id="3.1.3.15"/>
    </reaction>
</comment>
<evidence type="ECO:0000313" key="11">
    <source>
        <dbReference type="Proteomes" id="UP000727506"/>
    </source>
</evidence>
<keyword evidence="5 8" id="KW-0378">Hydrolase</keyword>
<dbReference type="PANTHER" id="PTHR21039:SF0">
    <property type="entry name" value="HISTIDINOL-PHOSPHATASE"/>
    <property type="match status" value="1"/>
</dbReference>
<dbReference type="InterPro" id="IPR004013">
    <property type="entry name" value="PHP_dom"/>
</dbReference>
<evidence type="ECO:0000259" key="9">
    <source>
        <dbReference type="Pfam" id="PF02811"/>
    </source>
</evidence>
<dbReference type="Gene3D" id="3.20.20.140">
    <property type="entry name" value="Metal-dependent hydrolases"/>
    <property type="match status" value="1"/>
</dbReference>
<dbReference type="InterPro" id="IPR016195">
    <property type="entry name" value="Pol/histidinol_Pase-like"/>
</dbReference>
<evidence type="ECO:0000256" key="2">
    <source>
        <dbReference type="ARBA" id="ARBA00009152"/>
    </source>
</evidence>
<gene>
    <name evidence="10" type="ORF">KH142_08155</name>
</gene>